<dbReference type="AlphaFoldDB" id="A0A4V2HSN9"/>
<dbReference type="InterPro" id="IPR050708">
    <property type="entry name" value="T6SS_VgrG/RHS"/>
</dbReference>
<dbReference type="EMBL" id="SGIU01000001">
    <property type="protein sequence ID" value="TAI48490.1"/>
    <property type="molecule type" value="Genomic_DNA"/>
</dbReference>
<keyword evidence="2" id="KW-1185">Reference proteome</keyword>
<dbReference type="PANTHER" id="PTHR32305:SF15">
    <property type="entry name" value="PROTEIN RHSA-RELATED"/>
    <property type="match status" value="1"/>
</dbReference>
<evidence type="ECO:0000313" key="1">
    <source>
        <dbReference type="EMBL" id="TAI48490.1"/>
    </source>
</evidence>
<dbReference type="OrthoDB" id="1165042at2"/>
<evidence type="ECO:0000313" key="2">
    <source>
        <dbReference type="Proteomes" id="UP000291981"/>
    </source>
</evidence>
<dbReference type="Gene3D" id="2.180.10.10">
    <property type="entry name" value="RHS repeat-associated core"/>
    <property type="match status" value="1"/>
</dbReference>
<dbReference type="NCBIfam" id="TIGR03696">
    <property type="entry name" value="Rhs_assc_core"/>
    <property type="match status" value="1"/>
</dbReference>
<comment type="caution">
    <text evidence="1">The sequence shown here is derived from an EMBL/GenBank/DDBJ whole genome shotgun (WGS) entry which is preliminary data.</text>
</comment>
<name>A0A4V2HSN9_9FLAO</name>
<protein>
    <submittedName>
        <fullName evidence="1">RHS repeat-associated core domain-containing protein</fullName>
    </submittedName>
</protein>
<gene>
    <name evidence="1" type="ORF">EW142_01410</name>
</gene>
<reference evidence="1 2" key="1">
    <citation type="submission" date="2019-02" db="EMBL/GenBank/DDBJ databases">
        <title>Draft genome sequence of Muricauda sp. 176CP4-71.</title>
        <authorList>
            <person name="Park J.-S."/>
        </authorList>
    </citation>
    <scope>NUCLEOTIDE SEQUENCE [LARGE SCALE GENOMIC DNA]</scope>
    <source>
        <strain evidence="1 2">176CP4-71</strain>
    </source>
</reference>
<organism evidence="1 2">
    <name type="scientific">Flagellimonas allohymeniacidonis</name>
    <dbReference type="NCBI Taxonomy" id="2517819"/>
    <lineage>
        <taxon>Bacteria</taxon>
        <taxon>Pseudomonadati</taxon>
        <taxon>Bacteroidota</taxon>
        <taxon>Flavobacteriia</taxon>
        <taxon>Flavobacteriales</taxon>
        <taxon>Flavobacteriaceae</taxon>
        <taxon>Flagellimonas</taxon>
    </lineage>
</organism>
<dbReference type="RefSeq" id="WP_130608608.1">
    <property type="nucleotide sequence ID" value="NZ_SGIU01000001.1"/>
</dbReference>
<dbReference type="PANTHER" id="PTHR32305">
    <property type="match status" value="1"/>
</dbReference>
<sequence length="377" mass="41362">MYIFGEQASWRVGRGNYVYQGGTLQFFNQPEGYVTPKSGGGYDYVYQYKDHLGNVRLSYLDNSGTTEIVEESNYYPFGLKHKGYNTAISANGNSVAQKWKFGGKELDESLGLETYDFGARNYDPALGRWMNIDPLAEKMRRHSPYNYAFNNPMFFIDPDGMEAMAPDDIKIYGKNENGERQLIVNLKTDKVHLEIDTDVTVPTLMDPITNQDTEQPILGEHKIDPLLPNIKDLPKNSNVVLSVGLEITVVEGKNRSLDVALFRNESGVVDAASTFDTKGETKGLFGGGGIQAGIVASKTGAPLTIQDFEGQSTTYNLGLMHAGGSFIDSESYSGFLIDVPNAGGSSGFSVSNNFSENIANVGNFKNYSKTGTTIKNQ</sequence>
<proteinExistence type="predicted"/>
<dbReference type="Proteomes" id="UP000291981">
    <property type="component" value="Unassembled WGS sequence"/>
</dbReference>
<dbReference type="InterPro" id="IPR022385">
    <property type="entry name" value="Rhs_assc_core"/>
</dbReference>
<accession>A0A4V2HSN9</accession>